<comment type="caution">
    <text evidence="2">The sequence shown here is derived from an EMBL/GenBank/DDBJ whole genome shotgun (WGS) entry which is preliminary data.</text>
</comment>
<feature type="domain" description="Lysozyme inhibitor LprI-like N-terminal" evidence="1">
    <location>
        <begin position="40"/>
        <end position="130"/>
    </location>
</feature>
<sequence>MKLHLQVTLLLLTGLLLGTNITPGLAYPQKISQTLPPPNCKNPQTTRDTIECGRSAYREANKKLINVYKQLQSKLGGTQKKRLIVSQESWVKYRDTSCAFEGGMYEGGSLEPPTRINCYAKVTNQRLIDLDVWLQQLNRR</sequence>
<dbReference type="Pfam" id="PF07007">
    <property type="entry name" value="LprI"/>
    <property type="match status" value="1"/>
</dbReference>
<dbReference type="PANTHER" id="PTHR39176:SF1">
    <property type="entry name" value="PERIPLASMIC PROTEIN"/>
    <property type="match status" value="1"/>
</dbReference>
<proteinExistence type="predicted"/>
<dbReference type="Proteomes" id="UP000218238">
    <property type="component" value="Unassembled WGS sequence"/>
</dbReference>
<name>A0A2A2TML9_9CYAN</name>
<reference evidence="2 3" key="1">
    <citation type="submission" date="2017-08" db="EMBL/GenBank/DDBJ databases">
        <title>Draft genome sequence of filamentous cyanobacterium Calothrix elsteri CCALA 953.</title>
        <authorList>
            <person name="Gagunashvili A.N."/>
            <person name="Elster J."/>
            <person name="Andresson O.S."/>
        </authorList>
    </citation>
    <scope>NUCLEOTIDE SEQUENCE [LARGE SCALE GENOMIC DNA]</scope>
    <source>
        <strain evidence="2 3">CCALA 953</strain>
    </source>
</reference>
<dbReference type="EMBL" id="NTFS01000039">
    <property type="protein sequence ID" value="PAX59703.1"/>
    <property type="molecule type" value="Genomic_DNA"/>
</dbReference>
<dbReference type="OrthoDB" id="7340239at2"/>
<accession>A0A2A2TML9</accession>
<evidence type="ECO:0000313" key="3">
    <source>
        <dbReference type="Proteomes" id="UP000218238"/>
    </source>
</evidence>
<dbReference type="PANTHER" id="PTHR39176">
    <property type="entry name" value="PERIPLASMIC PROTEIN-RELATED"/>
    <property type="match status" value="1"/>
</dbReference>
<keyword evidence="3" id="KW-1185">Reference proteome</keyword>
<dbReference type="AlphaFoldDB" id="A0A2A2TML9"/>
<dbReference type="Gene3D" id="1.20.1270.180">
    <property type="match status" value="1"/>
</dbReference>
<organism evidence="2 3">
    <name type="scientific">Brunnivagina elsteri CCALA 953</name>
    <dbReference type="NCBI Taxonomy" id="987040"/>
    <lineage>
        <taxon>Bacteria</taxon>
        <taxon>Bacillati</taxon>
        <taxon>Cyanobacteriota</taxon>
        <taxon>Cyanophyceae</taxon>
        <taxon>Nostocales</taxon>
        <taxon>Calotrichaceae</taxon>
        <taxon>Brunnivagina</taxon>
    </lineage>
</organism>
<dbReference type="InterPro" id="IPR009739">
    <property type="entry name" value="LprI-like_N"/>
</dbReference>
<evidence type="ECO:0000259" key="1">
    <source>
        <dbReference type="Pfam" id="PF07007"/>
    </source>
</evidence>
<evidence type="ECO:0000313" key="2">
    <source>
        <dbReference type="EMBL" id="PAX59703.1"/>
    </source>
</evidence>
<gene>
    <name evidence="2" type="ORF">CK510_05740</name>
</gene>
<protein>
    <recommendedName>
        <fullName evidence="1">Lysozyme inhibitor LprI-like N-terminal domain-containing protein</fullName>
    </recommendedName>
</protein>
<dbReference type="RefSeq" id="WP_095720776.1">
    <property type="nucleotide sequence ID" value="NZ_NTFS01000039.1"/>
</dbReference>